<feature type="domain" description="Transposase IS110-like N-terminal" evidence="2">
    <location>
        <begin position="5"/>
        <end position="153"/>
    </location>
</feature>
<sequence length="321" mass="36908">MRNAVGLDISAKTFDVVTIINGETDYRKFSNDEQGCKNLKEWISAKREKDIYVCMEATGNYYEQAADCLAEEYHVSVINPLKIKAYAQKRFSRVKNDKQDAKLIAEFCQTALIEELPKREKPTEQQYSLKRLLSLQSQLLEQQTSQKNRIKAAKDSFVQKIHEKQLKELENHLNAVKKKIDQTIKSDKKMKELTKRLETIPSVGKTTAISLMSYLINSTFENAKQFTAYAGLNPHQNISGTSVNKKSKMTKYGNRRIRGSLFMAALVAFKNNYFPAFTNRLKKAKKPKMLIIGALMRKILVVAFNLYKTETDFDKTRYQTA</sequence>
<dbReference type="Proteomes" id="UP000000626">
    <property type="component" value="Chromosome"/>
</dbReference>
<dbReference type="GO" id="GO:0003677">
    <property type="term" value="F:DNA binding"/>
    <property type="evidence" value="ECO:0007669"/>
    <property type="project" value="InterPro"/>
</dbReference>
<evidence type="ECO:0000259" key="2">
    <source>
        <dbReference type="Pfam" id="PF01548"/>
    </source>
</evidence>
<reference evidence="4 5" key="1">
    <citation type="journal article" date="2000" name="Nature">
        <title>Complete DNA sequence of a serogroup A strain of Neisseria meningitidis Z2491.</title>
        <authorList>
            <person name="Parkhill J."/>
            <person name="Achtman M."/>
            <person name="James K.D."/>
            <person name="Bentley S.D."/>
            <person name="Churcher C."/>
            <person name="Klee S.R."/>
            <person name="Morelli G."/>
            <person name="Basham D."/>
            <person name="Brown D."/>
            <person name="Chillingworth T."/>
            <person name="Davies R.M."/>
            <person name="Davis P."/>
            <person name="Devlin K."/>
            <person name="Feltwell T."/>
            <person name="Hamlin N."/>
            <person name="Holroyd S."/>
            <person name="Jagels K."/>
            <person name="Leather S."/>
            <person name="Moule S."/>
            <person name="Mungall K."/>
            <person name="Quail M.A."/>
            <person name="Rajandream M.A."/>
            <person name="Rutherford K.M."/>
            <person name="Simmonds M."/>
            <person name="Skelton J."/>
            <person name="Whitehead S."/>
            <person name="Spratt B.G."/>
            <person name="Barrell B.G."/>
        </authorList>
    </citation>
    <scope>NUCLEOTIDE SEQUENCE [LARGE SCALE GENOMIC DNA]</scope>
    <source>
        <strain evidence="5">DSM 15465 / Z2491</strain>
    </source>
</reference>
<evidence type="ECO:0000259" key="3">
    <source>
        <dbReference type="Pfam" id="PF02371"/>
    </source>
</evidence>
<evidence type="ECO:0000256" key="1">
    <source>
        <dbReference type="SAM" id="Coils"/>
    </source>
</evidence>
<feature type="domain" description="Transposase IS116/IS110/IS902 C-terminal" evidence="3">
    <location>
        <begin position="195"/>
        <end position="272"/>
    </location>
</feature>
<dbReference type="PANTHER" id="PTHR33055:SF3">
    <property type="entry name" value="PUTATIVE TRANSPOSASE FOR IS117-RELATED"/>
    <property type="match status" value="1"/>
</dbReference>
<dbReference type="PANTHER" id="PTHR33055">
    <property type="entry name" value="TRANSPOSASE FOR INSERTION SEQUENCE ELEMENT IS1111A"/>
    <property type="match status" value="1"/>
</dbReference>
<dbReference type="AlphaFoldDB" id="A0A0U1RHW7"/>
<keyword evidence="1" id="KW-0175">Coiled coil</keyword>
<evidence type="ECO:0000313" key="5">
    <source>
        <dbReference type="Proteomes" id="UP000000626"/>
    </source>
</evidence>
<dbReference type="Pfam" id="PF02371">
    <property type="entry name" value="Transposase_20"/>
    <property type="match status" value="1"/>
</dbReference>
<dbReference type="EnsemblBacteria" id="CAM08019">
    <property type="protein sequence ID" value="CAM08019"/>
    <property type="gene ID" value="NMA0772"/>
</dbReference>
<dbReference type="GeneID" id="86929867"/>
<dbReference type="InterPro" id="IPR003346">
    <property type="entry name" value="Transposase_20"/>
</dbReference>
<name>A0A0U1RHW7_NEIMA</name>
<dbReference type="Pfam" id="PF01548">
    <property type="entry name" value="DEDD_Tnp_IS110"/>
    <property type="match status" value="1"/>
</dbReference>
<dbReference type="NCBIfam" id="NF033542">
    <property type="entry name" value="transpos_IS110"/>
    <property type="match status" value="1"/>
</dbReference>
<dbReference type="GO" id="GO:0006313">
    <property type="term" value="P:DNA transposition"/>
    <property type="evidence" value="ECO:0007669"/>
    <property type="project" value="InterPro"/>
</dbReference>
<protein>
    <submittedName>
        <fullName evidence="4">DNA-invertase</fullName>
    </submittedName>
</protein>
<dbReference type="InterPro" id="IPR047650">
    <property type="entry name" value="Transpos_IS110"/>
</dbReference>
<feature type="coiled-coil region" evidence="1">
    <location>
        <begin position="159"/>
        <end position="186"/>
    </location>
</feature>
<dbReference type="RefSeq" id="WP_002246006.1">
    <property type="nucleotide sequence ID" value="NC_003116.1"/>
</dbReference>
<dbReference type="GO" id="GO:0004803">
    <property type="term" value="F:transposase activity"/>
    <property type="evidence" value="ECO:0007669"/>
    <property type="project" value="InterPro"/>
</dbReference>
<dbReference type="EMBL" id="AL157959">
    <property type="protein sequence ID" value="CAM08019.1"/>
    <property type="molecule type" value="Genomic_DNA"/>
</dbReference>
<proteinExistence type="predicted"/>
<accession>A0A0U1RHW7</accession>
<gene>
    <name evidence="4" type="ordered locus">NMA0772</name>
</gene>
<dbReference type="InterPro" id="IPR002525">
    <property type="entry name" value="Transp_IS110-like_N"/>
</dbReference>
<evidence type="ECO:0000313" key="4">
    <source>
        <dbReference type="EMBL" id="CAM08019.1"/>
    </source>
</evidence>
<organism evidence="4 5">
    <name type="scientific">Neisseria meningitidis serogroup A / serotype 4A (strain DSM 15465 / Z2491)</name>
    <dbReference type="NCBI Taxonomy" id="122587"/>
    <lineage>
        <taxon>Bacteria</taxon>
        <taxon>Pseudomonadati</taxon>
        <taxon>Pseudomonadota</taxon>
        <taxon>Betaproteobacteria</taxon>
        <taxon>Neisseriales</taxon>
        <taxon>Neisseriaceae</taxon>
        <taxon>Neisseria</taxon>
    </lineage>
</organism>
<dbReference type="KEGG" id="nma:NMA0772"/>
<dbReference type="HOGENOM" id="CLU_036902_5_0_4"/>